<organism evidence="12 13">
    <name type="scientific">Staphylococcus saccharolyticus</name>
    <dbReference type="NCBI Taxonomy" id="33028"/>
    <lineage>
        <taxon>Bacteria</taxon>
        <taxon>Bacillati</taxon>
        <taxon>Bacillota</taxon>
        <taxon>Bacilli</taxon>
        <taxon>Bacillales</taxon>
        <taxon>Staphylococcaceae</taxon>
        <taxon>Staphylococcus</taxon>
    </lineage>
</organism>
<dbReference type="RefSeq" id="WP_185802521.1">
    <property type="nucleotide sequence ID" value="NZ_CP066042.1"/>
</dbReference>
<dbReference type="Proteomes" id="UP000255425">
    <property type="component" value="Unassembled WGS sequence"/>
</dbReference>
<evidence type="ECO:0000256" key="6">
    <source>
        <dbReference type="ARBA" id="ARBA00022827"/>
    </source>
</evidence>
<evidence type="ECO:0000256" key="4">
    <source>
        <dbReference type="ARBA" id="ARBA00022679"/>
    </source>
</evidence>
<evidence type="ECO:0000256" key="9">
    <source>
        <dbReference type="ARBA" id="ARBA00048540"/>
    </source>
</evidence>
<dbReference type="AlphaFoldDB" id="A0A380GWC6"/>
<comment type="similarity">
    <text evidence="10">Belongs to the ApbE family.</text>
</comment>
<evidence type="ECO:0000256" key="3">
    <source>
        <dbReference type="ARBA" id="ARBA00022630"/>
    </source>
</evidence>
<feature type="binding site" evidence="11">
    <location>
        <position position="264"/>
    </location>
    <ligand>
        <name>Mg(2+)</name>
        <dbReference type="ChEBI" id="CHEBI:18420"/>
    </ligand>
</feature>
<dbReference type="EMBL" id="UHDZ01000001">
    <property type="protein sequence ID" value="SUM67158.1"/>
    <property type="molecule type" value="Genomic_DNA"/>
</dbReference>
<evidence type="ECO:0000313" key="12">
    <source>
        <dbReference type="EMBL" id="SUM67158.1"/>
    </source>
</evidence>
<proteinExistence type="inferred from homology"/>
<accession>A0A380GWC6</accession>
<evidence type="ECO:0000256" key="7">
    <source>
        <dbReference type="ARBA" id="ARBA00022842"/>
    </source>
</evidence>
<dbReference type="PANTHER" id="PTHR30040:SF2">
    <property type="entry name" value="FAD:PROTEIN FMN TRANSFERASE"/>
    <property type="match status" value="1"/>
</dbReference>
<reference evidence="12 13" key="1">
    <citation type="submission" date="2018-06" db="EMBL/GenBank/DDBJ databases">
        <authorList>
            <consortium name="Pathogen Informatics"/>
            <person name="Doyle S."/>
        </authorList>
    </citation>
    <scope>NUCLEOTIDE SEQUENCE [LARGE SCALE GENOMIC DNA]</scope>
    <source>
        <strain evidence="12 13">NCTC11807</strain>
    </source>
</reference>
<dbReference type="EC" id="2.7.1.180" evidence="1 10"/>
<keyword evidence="3 10" id="KW-0285">Flavoprotein</keyword>
<keyword evidence="7 10" id="KW-0460">Magnesium</keyword>
<keyword evidence="6 10" id="KW-0274">FAD</keyword>
<dbReference type="InterPro" id="IPR024932">
    <property type="entry name" value="ApbE"/>
</dbReference>
<sequence>MKTLIIKEMGTVIRLTIESNQSDELLKEAEQKIYTWERQFSANDSASDLMSINQHAGKLPVKVIPEIFKIIRYSYDVTLSSKAKMNILIGPLVKLWKIGFKNARKPTEKEIQQTFTLTNPCNLVLYPETHEVYLTQSGMKIDLGAIVKGYFADQLQQFFMNQGVTAAIIDLGGNVIKIGRQPETSECWHVGVRNPFHKDDDPLIVLNINHQSVVTSGIYERYFIENYQLYHHILDSRTGYPVDNDIASVTIVSDHAIDGEIWTTICSFGQARQNIEVLNQIEGVEGLIIRRNQDMLMTSKMQIYL</sequence>
<gene>
    <name evidence="12" type="primary">apbE</name>
    <name evidence="12" type="ORF">NCTC11807_00122</name>
</gene>
<protein>
    <recommendedName>
        <fullName evidence="2 10">FAD:protein FMN transferase</fullName>
        <ecNumber evidence="1 10">2.7.1.180</ecNumber>
    </recommendedName>
    <alternativeName>
        <fullName evidence="8 10">Flavin transferase</fullName>
    </alternativeName>
</protein>
<comment type="cofactor">
    <cofactor evidence="11">
        <name>Mg(2+)</name>
        <dbReference type="ChEBI" id="CHEBI:18420"/>
    </cofactor>
    <cofactor evidence="11">
        <name>Mn(2+)</name>
        <dbReference type="ChEBI" id="CHEBI:29035"/>
    </cofactor>
    <text evidence="11">Magnesium. Can also use manganese.</text>
</comment>
<keyword evidence="13" id="KW-1185">Reference proteome</keyword>
<dbReference type="Pfam" id="PF02424">
    <property type="entry name" value="ApbE"/>
    <property type="match status" value="1"/>
</dbReference>
<dbReference type="GO" id="GO:0016740">
    <property type="term" value="F:transferase activity"/>
    <property type="evidence" value="ECO:0007669"/>
    <property type="project" value="UniProtKB-UniRule"/>
</dbReference>
<keyword evidence="5 10" id="KW-0479">Metal-binding</keyword>
<comment type="catalytic activity">
    <reaction evidence="9 10">
        <text>L-threonyl-[protein] + FAD = FMN-L-threonyl-[protein] + AMP + H(+)</text>
        <dbReference type="Rhea" id="RHEA:36847"/>
        <dbReference type="Rhea" id="RHEA-COMP:11060"/>
        <dbReference type="Rhea" id="RHEA-COMP:11061"/>
        <dbReference type="ChEBI" id="CHEBI:15378"/>
        <dbReference type="ChEBI" id="CHEBI:30013"/>
        <dbReference type="ChEBI" id="CHEBI:57692"/>
        <dbReference type="ChEBI" id="CHEBI:74257"/>
        <dbReference type="ChEBI" id="CHEBI:456215"/>
        <dbReference type="EC" id="2.7.1.180"/>
    </reaction>
</comment>
<dbReference type="GeneID" id="63935312"/>
<evidence type="ECO:0000256" key="8">
    <source>
        <dbReference type="ARBA" id="ARBA00031306"/>
    </source>
</evidence>
<evidence type="ECO:0000256" key="10">
    <source>
        <dbReference type="PIRNR" id="PIRNR006268"/>
    </source>
</evidence>
<dbReference type="PANTHER" id="PTHR30040">
    <property type="entry name" value="THIAMINE BIOSYNTHESIS LIPOPROTEIN APBE"/>
    <property type="match status" value="1"/>
</dbReference>
<dbReference type="Gene3D" id="3.10.520.10">
    <property type="entry name" value="ApbE-like domains"/>
    <property type="match status" value="1"/>
</dbReference>
<feature type="binding site" evidence="11">
    <location>
        <position position="145"/>
    </location>
    <ligand>
        <name>Mg(2+)</name>
        <dbReference type="ChEBI" id="CHEBI:18420"/>
    </ligand>
</feature>
<evidence type="ECO:0000313" key="13">
    <source>
        <dbReference type="Proteomes" id="UP000255425"/>
    </source>
</evidence>
<dbReference type="InterPro" id="IPR003374">
    <property type="entry name" value="ApbE-like_sf"/>
</dbReference>
<dbReference type="PIRSF" id="PIRSF006268">
    <property type="entry name" value="ApbE"/>
    <property type="match status" value="1"/>
</dbReference>
<dbReference type="GO" id="GO:0046872">
    <property type="term" value="F:metal ion binding"/>
    <property type="evidence" value="ECO:0007669"/>
    <property type="project" value="UniProtKB-UniRule"/>
</dbReference>
<name>A0A380GWC6_9STAP</name>
<evidence type="ECO:0000256" key="2">
    <source>
        <dbReference type="ARBA" id="ARBA00016337"/>
    </source>
</evidence>
<evidence type="ECO:0000256" key="5">
    <source>
        <dbReference type="ARBA" id="ARBA00022723"/>
    </source>
</evidence>
<dbReference type="SUPFAM" id="SSF143631">
    <property type="entry name" value="ApbE-like"/>
    <property type="match status" value="1"/>
</dbReference>
<keyword evidence="4 10" id="KW-0808">Transferase</keyword>
<keyword evidence="12" id="KW-0449">Lipoprotein</keyword>
<evidence type="ECO:0000256" key="11">
    <source>
        <dbReference type="PIRSR" id="PIRSR006268-2"/>
    </source>
</evidence>
<evidence type="ECO:0000256" key="1">
    <source>
        <dbReference type="ARBA" id="ARBA00011955"/>
    </source>
</evidence>